<accession>A0AA39XT30</accession>
<dbReference type="CDD" id="cd04301">
    <property type="entry name" value="NAT_SF"/>
    <property type="match status" value="1"/>
</dbReference>
<evidence type="ECO:0000313" key="3">
    <source>
        <dbReference type="Proteomes" id="UP001174936"/>
    </source>
</evidence>
<protein>
    <submittedName>
        <fullName evidence="2">Acyl-CoA N-acyltransferase</fullName>
    </submittedName>
</protein>
<dbReference type="GO" id="GO:0016747">
    <property type="term" value="F:acyltransferase activity, transferring groups other than amino-acyl groups"/>
    <property type="evidence" value="ECO:0007669"/>
    <property type="project" value="InterPro"/>
</dbReference>
<sequence>MASSMEVNVGSVMQPLMNANASSSGLTRGPINGPTPFMQRLIPREMRHIKRVYDPTKRHSEQTKVPNFPPIPQTFLDAMSVRETVYVDEQHVPLENEFDNDDQRATHFVIYASVQKLVAHEVRDPTTDAILIPRQSVTRTLPIGTIRLVPFPHPPHPRAGGAYVGDVLTNAGSPASDLDPGTPRTVAPLSRAEASRVVTPFVWPPQYERATDLHDGQEPYLKLGRLAVLKEFRGRGIASQLIRSAINFAAVDADIWDPMASNIGFERVELTPSGGQLLPRWNGLFCCHAQETAVPIWEKHGFKVDRSLGRWTEEGIPHVAMFLRVPVAKKG</sequence>
<dbReference type="EMBL" id="JAULSV010000007">
    <property type="protein sequence ID" value="KAK0639146.1"/>
    <property type="molecule type" value="Genomic_DNA"/>
</dbReference>
<comment type="caution">
    <text evidence="2">The sequence shown here is derived from an EMBL/GenBank/DDBJ whole genome shotgun (WGS) entry which is preliminary data.</text>
</comment>
<proteinExistence type="predicted"/>
<dbReference type="InterPro" id="IPR000182">
    <property type="entry name" value="GNAT_dom"/>
</dbReference>
<keyword evidence="3" id="KW-1185">Reference proteome</keyword>
<gene>
    <name evidence="2" type="ORF">B0T16DRAFT_237354</name>
</gene>
<evidence type="ECO:0000259" key="1">
    <source>
        <dbReference type="PROSITE" id="PS51186"/>
    </source>
</evidence>
<dbReference type="Gene3D" id="3.40.630.30">
    <property type="match status" value="1"/>
</dbReference>
<dbReference type="Proteomes" id="UP001174936">
    <property type="component" value="Unassembled WGS sequence"/>
</dbReference>
<dbReference type="SUPFAM" id="SSF55729">
    <property type="entry name" value="Acyl-CoA N-acyltransferases (Nat)"/>
    <property type="match status" value="1"/>
</dbReference>
<name>A0AA39XT30_9PEZI</name>
<evidence type="ECO:0000313" key="2">
    <source>
        <dbReference type="EMBL" id="KAK0639146.1"/>
    </source>
</evidence>
<dbReference type="PROSITE" id="PS51186">
    <property type="entry name" value="GNAT"/>
    <property type="match status" value="1"/>
</dbReference>
<dbReference type="AlphaFoldDB" id="A0AA39XT30"/>
<reference evidence="2" key="1">
    <citation type="submission" date="2023-06" db="EMBL/GenBank/DDBJ databases">
        <title>Genome-scale phylogeny and comparative genomics of the fungal order Sordariales.</title>
        <authorList>
            <consortium name="Lawrence Berkeley National Laboratory"/>
            <person name="Hensen N."/>
            <person name="Bonometti L."/>
            <person name="Westerberg I."/>
            <person name="Brannstrom I.O."/>
            <person name="Guillou S."/>
            <person name="Cros-Aarteil S."/>
            <person name="Calhoun S."/>
            <person name="Haridas S."/>
            <person name="Kuo A."/>
            <person name="Mondo S."/>
            <person name="Pangilinan J."/>
            <person name="Riley R."/>
            <person name="Labutti K."/>
            <person name="Andreopoulos B."/>
            <person name="Lipzen A."/>
            <person name="Chen C."/>
            <person name="Yanf M."/>
            <person name="Daum C."/>
            <person name="Ng V."/>
            <person name="Clum A."/>
            <person name="Steindorff A."/>
            <person name="Ohm R."/>
            <person name="Martin F."/>
            <person name="Silar P."/>
            <person name="Natvig D."/>
            <person name="Lalanne C."/>
            <person name="Gautier V."/>
            <person name="Ament-Velasquez S.L."/>
            <person name="Kruys A."/>
            <person name="Hutchinson M.I."/>
            <person name="Powell A.J."/>
            <person name="Barry K."/>
            <person name="Miller A.N."/>
            <person name="Grigoriev I.V."/>
            <person name="Debuchy R."/>
            <person name="Gladieux P."/>
            <person name="Thoren M.H."/>
            <person name="Johannesson H."/>
        </authorList>
    </citation>
    <scope>NUCLEOTIDE SEQUENCE</scope>
    <source>
        <strain evidence="2">SMH2532-1</strain>
    </source>
</reference>
<dbReference type="InterPro" id="IPR016181">
    <property type="entry name" value="Acyl_CoA_acyltransferase"/>
</dbReference>
<dbReference type="Pfam" id="PF13508">
    <property type="entry name" value="Acetyltransf_7"/>
    <property type="match status" value="1"/>
</dbReference>
<organism evidence="2 3">
    <name type="scientific">Cercophora newfieldiana</name>
    <dbReference type="NCBI Taxonomy" id="92897"/>
    <lineage>
        <taxon>Eukaryota</taxon>
        <taxon>Fungi</taxon>
        <taxon>Dikarya</taxon>
        <taxon>Ascomycota</taxon>
        <taxon>Pezizomycotina</taxon>
        <taxon>Sordariomycetes</taxon>
        <taxon>Sordariomycetidae</taxon>
        <taxon>Sordariales</taxon>
        <taxon>Lasiosphaeriaceae</taxon>
        <taxon>Cercophora</taxon>
    </lineage>
</organism>
<feature type="domain" description="N-acetyltransferase" evidence="1">
    <location>
        <begin position="219"/>
        <end position="326"/>
    </location>
</feature>